<name>A0AAE0WFT1_9PEZI</name>
<sequence>MSMVRMLAHSDITTAPEAVVDIINQYEIVRPNLQTHTDGSFPTASYLLERLKSGPKLYGMYALEALKANGTLSDGAKLLISVVDASSQRLYVQAWGGVNTLAEALWYVQAYRCTGDVATFVSKLSVYTISDQDDKFWIRHTFPSIR</sequence>
<dbReference type="EMBL" id="JAUTXT010000038">
    <property type="protein sequence ID" value="KAK3671848.1"/>
    <property type="molecule type" value="Genomic_DNA"/>
</dbReference>
<dbReference type="InterPro" id="IPR011483">
    <property type="entry name" value="Sde182_NH-like"/>
</dbReference>
<proteinExistence type="predicted"/>
<protein>
    <recommendedName>
        <fullName evidence="1">Cellulose-binding Sde182 nucleoside hydrolase-like domain-containing protein</fullName>
    </recommendedName>
</protein>
<accession>A0AAE0WFT1</accession>
<organism evidence="2 3">
    <name type="scientific">Recurvomyces mirabilis</name>
    <dbReference type="NCBI Taxonomy" id="574656"/>
    <lineage>
        <taxon>Eukaryota</taxon>
        <taxon>Fungi</taxon>
        <taxon>Dikarya</taxon>
        <taxon>Ascomycota</taxon>
        <taxon>Pezizomycotina</taxon>
        <taxon>Dothideomycetes</taxon>
        <taxon>Dothideomycetidae</taxon>
        <taxon>Mycosphaerellales</taxon>
        <taxon>Teratosphaeriaceae</taxon>
        <taxon>Recurvomyces</taxon>
    </lineage>
</organism>
<dbReference type="AlphaFoldDB" id="A0AAE0WFT1"/>
<evidence type="ECO:0000313" key="2">
    <source>
        <dbReference type="EMBL" id="KAK3671848.1"/>
    </source>
</evidence>
<dbReference type="InterPro" id="IPR036452">
    <property type="entry name" value="Ribo_hydro-like"/>
</dbReference>
<comment type="caution">
    <text evidence="2">The sequence shown here is derived from an EMBL/GenBank/DDBJ whole genome shotgun (WGS) entry which is preliminary data.</text>
</comment>
<gene>
    <name evidence="2" type="ORF">LTR78_008214</name>
</gene>
<feature type="domain" description="Cellulose-binding Sde182 nucleoside hydrolase-like" evidence="1">
    <location>
        <begin position="11"/>
        <end position="145"/>
    </location>
</feature>
<evidence type="ECO:0000313" key="3">
    <source>
        <dbReference type="Proteomes" id="UP001274830"/>
    </source>
</evidence>
<dbReference type="Proteomes" id="UP001274830">
    <property type="component" value="Unassembled WGS sequence"/>
</dbReference>
<dbReference type="Gene3D" id="3.90.245.10">
    <property type="entry name" value="Ribonucleoside hydrolase-like"/>
    <property type="match status" value="1"/>
</dbReference>
<dbReference type="GO" id="GO:0016799">
    <property type="term" value="F:hydrolase activity, hydrolyzing N-glycosyl compounds"/>
    <property type="evidence" value="ECO:0007669"/>
    <property type="project" value="InterPro"/>
</dbReference>
<evidence type="ECO:0000259" key="1">
    <source>
        <dbReference type="Pfam" id="PF07632"/>
    </source>
</evidence>
<keyword evidence="3" id="KW-1185">Reference proteome</keyword>
<dbReference type="Pfam" id="PF07632">
    <property type="entry name" value="Sde182_NH-like"/>
    <property type="match status" value="1"/>
</dbReference>
<reference evidence="2" key="1">
    <citation type="submission" date="2023-07" db="EMBL/GenBank/DDBJ databases">
        <title>Black Yeasts Isolated from many extreme environments.</title>
        <authorList>
            <person name="Coleine C."/>
            <person name="Stajich J.E."/>
            <person name="Selbmann L."/>
        </authorList>
    </citation>
    <scope>NUCLEOTIDE SEQUENCE</scope>
    <source>
        <strain evidence="2">CCFEE 5485</strain>
    </source>
</reference>